<protein>
    <submittedName>
        <fullName evidence="4">GNAT family N-acetyltransferase</fullName>
    </submittedName>
</protein>
<dbReference type="Pfam" id="PF00583">
    <property type="entry name" value="Acetyltransf_1"/>
    <property type="match status" value="1"/>
</dbReference>
<dbReference type="EMBL" id="JARLKZ010000002">
    <property type="protein sequence ID" value="MEC0238420.1"/>
    <property type="molecule type" value="Genomic_DNA"/>
</dbReference>
<keyword evidence="5" id="KW-1185">Reference proteome</keyword>
<dbReference type="Gene3D" id="3.40.630.30">
    <property type="match status" value="1"/>
</dbReference>
<comment type="caution">
    <text evidence="4">The sequence shown here is derived from an EMBL/GenBank/DDBJ whole genome shotgun (WGS) entry which is preliminary data.</text>
</comment>
<dbReference type="InterPro" id="IPR000182">
    <property type="entry name" value="GNAT_dom"/>
</dbReference>
<dbReference type="InterPro" id="IPR016181">
    <property type="entry name" value="Acyl_CoA_acyltransferase"/>
</dbReference>
<evidence type="ECO:0000256" key="2">
    <source>
        <dbReference type="ARBA" id="ARBA00023315"/>
    </source>
</evidence>
<keyword evidence="2" id="KW-0012">Acyltransferase</keyword>
<dbReference type="RefSeq" id="WP_326084968.1">
    <property type="nucleotide sequence ID" value="NZ_JARLKZ010000002.1"/>
</dbReference>
<evidence type="ECO:0000313" key="5">
    <source>
        <dbReference type="Proteomes" id="UP001344632"/>
    </source>
</evidence>
<keyword evidence="1" id="KW-0808">Transferase</keyword>
<evidence type="ECO:0000259" key="3">
    <source>
        <dbReference type="PROSITE" id="PS51186"/>
    </source>
</evidence>
<feature type="domain" description="N-acetyltransferase" evidence="3">
    <location>
        <begin position="6"/>
        <end position="159"/>
    </location>
</feature>
<dbReference type="SUPFAM" id="SSF55729">
    <property type="entry name" value="Acyl-CoA N-acyltransferases (Nat)"/>
    <property type="match status" value="1"/>
</dbReference>
<evidence type="ECO:0000256" key="1">
    <source>
        <dbReference type="ARBA" id="ARBA00022679"/>
    </source>
</evidence>
<dbReference type="CDD" id="cd04301">
    <property type="entry name" value="NAT_SF"/>
    <property type="match status" value="1"/>
</dbReference>
<name>A0ABU6GI84_9BACL</name>
<reference evidence="4 5" key="1">
    <citation type="submission" date="2023-03" db="EMBL/GenBank/DDBJ databases">
        <title>Bacillus Genome Sequencing.</title>
        <authorList>
            <person name="Dunlap C."/>
        </authorList>
    </citation>
    <scope>NUCLEOTIDE SEQUENCE [LARGE SCALE GENOMIC DNA]</scope>
    <source>
        <strain evidence="4 5">BD-525</strain>
    </source>
</reference>
<proteinExistence type="predicted"/>
<gene>
    <name evidence="4" type="ORF">P4H66_00850</name>
</gene>
<dbReference type="PANTHER" id="PTHR43072">
    <property type="entry name" value="N-ACETYLTRANSFERASE"/>
    <property type="match status" value="1"/>
</dbReference>
<accession>A0ABU6GI84</accession>
<evidence type="ECO:0000313" key="4">
    <source>
        <dbReference type="EMBL" id="MEC0238420.1"/>
    </source>
</evidence>
<dbReference type="Proteomes" id="UP001344632">
    <property type="component" value="Unassembled WGS sequence"/>
</dbReference>
<organism evidence="4 5">
    <name type="scientific">Paenibacillus dokdonensis</name>
    <dbReference type="NCBI Taxonomy" id="2567944"/>
    <lineage>
        <taxon>Bacteria</taxon>
        <taxon>Bacillati</taxon>
        <taxon>Bacillota</taxon>
        <taxon>Bacilli</taxon>
        <taxon>Bacillales</taxon>
        <taxon>Paenibacillaceae</taxon>
        <taxon>Paenibacillus</taxon>
    </lineage>
</organism>
<sequence length="171" mass="19049">MKLDNYTIENAQAADLPAIVDIYNTTVAGRVVTADLEPVTVESRQRWFEEHNNHHRPLWVMKSEGETLAWLSFQSFYGRAAYNGTAEISIYVSEACRGKGVGGILLEKAFEACPSLEIKRLVGFVFGHNDPSLKLLRKYGFEDWGFLPGVAELDGIERDLVIVGKKIGASE</sequence>
<dbReference type="PROSITE" id="PS51186">
    <property type="entry name" value="GNAT"/>
    <property type="match status" value="1"/>
</dbReference>
<dbReference type="PANTHER" id="PTHR43072:SF23">
    <property type="entry name" value="UPF0039 PROTEIN C11D3.02C"/>
    <property type="match status" value="1"/>
</dbReference>